<sequence>MAILGQWNRTATVNDHTSFHSQINCGYNLPLNILLRATFAANTKSKCGLIAVNILLECRYRQQSVHHTYVDRIQFETRLRLDRWDQIKSTIHTSNLSVFSSFKYFAASSYTKYNRVSFNESASYVAKRFFETAQAFGPISHITIRSTQSCLAASRRTATSPPPTIRTFFSFTCANVGRCAIIF</sequence>
<dbReference type="Proteomes" id="UP000053237">
    <property type="component" value="Unassembled WGS sequence"/>
</dbReference>
<dbReference type="EMBL" id="CAIX01000487">
    <property type="protein sequence ID" value="CCI50404.1"/>
    <property type="molecule type" value="Genomic_DNA"/>
</dbReference>
<evidence type="ECO:0000313" key="2">
    <source>
        <dbReference type="Proteomes" id="UP000053237"/>
    </source>
</evidence>
<evidence type="ECO:0000313" key="1">
    <source>
        <dbReference type="EMBL" id="CCI50404.1"/>
    </source>
</evidence>
<keyword evidence="2" id="KW-1185">Reference proteome</keyword>
<reference evidence="1 2" key="1">
    <citation type="submission" date="2012-05" db="EMBL/GenBank/DDBJ databases">
        <title>Recombination and specialization in a pathogen metapopulation.</title>
        <authorList>
            <person name="Gardiner A."/>
            <person name="Kemen E."/>
            <person name="Schultz-Larsen T."/>
            <person name="MacLean D."/>
            <person name="Van Oosterhout C."/>
            <person name="Jones J.D.G."/>
        </authorList>
    </citation>
    <scope>NUCLEOTIDE SEQUENCE [LARGE SCALE GENOMIC DNA]</scope>
    <source>
        <strain evidence="1 2">Ac Nc2</strain>
    </source>
</reference>
<dbReference type="InParanoid" id="A0A024GUC7"/>
<accession>A0A024GUC7</accession>
<name>A0A024GUC7_9STRA</name>
<comment type="caution">
    <text evidence="1">The sequence shown here is derived from an EMBL/GenBank/DDBJ whole genome shotgun (WGS) entry which is preliminary data.</text>
</comment>
<proteinExistence type="predicted"/>
<protein>
    <submittedName>
        <fullName evidence="1">Uncharacterized protein</fullName>
    </submittedName>
</protein>
<organism evidence="1 2">
    <name type="scientific">Albugo candida</name>
    <dbReference type="NCBI Taxonomy" id="65357"/>
    <lineage>
        <taxon>Eukaryota</taxon>
        <taxon>Sar</taxon>
        <taxon>Stramenopiles</taxon>
        <taxon>Oomycota</taxon>
        <taxon>Peronosporomycetes</taxon>
        <taxon>Albuginales</taxon>
        <taxon>Albuginaceae</taxon>
        <taxon>Albugo</taxon>
    </lineage>
</organism>
<dbReference type="AlphaFoldDB" id="A0A024GUC7"/>
<gene>
    <name evidence="1" type="ORF">BN9_121310</name>
</gene>